<evidence type="ECO:0000256" key="3">
    <source>
        <dbReference type="ARBA" id="ARBA00004496"/>
    </source>
</evidence>
<gene>
    <name evidence="12" type="ORF">CHIRRI_LOCUS12919</name>
</gene>
<evidence type="ECO:0000256" key="6">
    <source>
        <dbReference type="ARBA" id="ARBA00022448"/>
    </source>
</evidence>
<name>A0A9N9S2I7_9DIPT</name>
<keyword evidence="9" id="KW-0539">Nucleus</keyword>
<accession>A0A9N9S2I7</accession>
<dbReference type="OrthoDB" id="10003593at2759"/>
<evidence type="ECO:0000256" key="5">
    <source>
        <dbReference type="ARBA" id="ARBA00016034"/>
    </source>
</evidence>
<evidence type="ECO:0000256" key="10">
    <source>
        <dbReference type="SAM" id="MobiDB-lite"/>
    </source>
</evidence>
<dbReference type="Proteomes" id="UP001153620">
    <property type="component" value="Chromosome 4"/>
</dbReference>
<comment type="similarity">
    <text evidence="4">Belongs to the snurportin family.</text>
</comment>
<dbReference type="Gene3D" id="3.30.470.30">
    <property type="entry name" value="DNA ligase/mRNA capping enzyme"/>
    <property type="match status" value="1"/>
</dbReference>
<comment type="subcellular location">
    <subcellularLocation>
        <location evidence="3">Cytoplasm</location>
    </subcellularLocation>
    <subcellularLocation>
        <location evidence="2">Nucleus</location>
    </subcellularLocation>
</comment>
<dbReference type="EMBL" id="OU895880">
    <property type="protein sequence ID" value="CAG9810101.1"/>
    <property type="molecule type" value="Genomic_DNA"/>
</dbReference>
<keyword evidence="7" id="KW-0963">Cytoplasm</keyword>
<dbReference type="GO" id="GO:0005634">
    <property type="term" value="C:nucleus"/>
    <property type="evidence" value="ECO:0007669"/>
    <property type="project" value="UniProtKB-SubCell"/>
</dbReference>
<reference evidence="12" key="1">
    <citation type="submission" date="2022-01" db="EMBL/GenBank/DDBJ databases">
        <authorList>
            <person name="King R."/>
        </authorList>
    </citation>
    <scope>NUCLEOTIDE SEQUENCE</scope>
</reference>
<evidence type="ECO:0000256" key="1">
    <source>
        <dbReference type="ARBA" id="ARBA00003975"/>
    </source>
</evidence>
<keyword evidence="6" id="KW-0813">Transport</keyword>
<feature type="compositionally biased region" description="Basic and acidic residues" evidence="10">
    <location>
        <begin position="353"/>
        <end position="364"/>
    </location>
</feature>
<organism evidence="12 13">
    <name type="scientific">Chironomus riparius</name>
    <dbReference type="NCBI Taxonomy" id="315576"/>
    <lineage>
        <taxon>Eukaryota</taxon>
        <taxon>Metazoa</taxon>
        <taxon>Ecdysozoa</taxon>
        <taxon>Arthropoda</taxon>
        <taxon>Hexapoda</taxon>
        <taxon>Insecta</taxon>
        <taxon>Pterygota</taxon>
        <taxon>Neoptera</taxon>
        <taxon>Endopterygota</taxon>
        <taxon>Diptera</taxon>
        <taxon>Nematocera</taxon>
        <taxon>Chironomoidea</taxon>
        <taxon>Chironomidae</taxon>
        <taxon>Chironominae</taxon>
        <taxon>Chironomus</taxon>
    </lineage>
</organism>
<evidence type="ECO:0000313" key="13">
    <source>
        <dbReference type="Proteomes" id="UP001153620"/>
    </source>
</evidence>
<dbReference type="GO" id="GO:0061015">
    <property type="term" value="P:snRNA import into nucleus"/>
    <property type="evidence" value="ECO:0007669"/>
    <property type="project" value="InterPro"/>
</dbReference>
<dbReference type="InterPro" id="IPR047857">
    <property type="entry name" value="Snurportin1_C"/>
</dbReference>
<dbReference type="InterPro" id="IPR017336">
    <property type="entry name" value="Snurportin-1"/>
</dbReference>
<dbReference type="GO" id="GO:0005737">
    <property type="term" value="C:cytoplasm"/>
    <property type="evidence" value="ECO:0007669"/>
    <property type="project" value="UniProtKB-SubCell"/>
</dbReference>
<dbReference type="Pfam" id="PF21974">
    <property type="entry name" value="SPN1_m3Gcap_bd"/>
    <property type="match status" value="1"/>
</dbReference>
<evidence type="ECO:0000256" key="9">
    <source>
        <dbReference type="ARBA" id="ARBA00023242"/>
    </source>
</evidence>
<evidence type="ECO:0000256" key="7">
    <source>
        <dbReference type="ARBA" id="ARBA00022490"/>
    </source>
</evidence>
<dbReference type="GO" id="GO:0003723">
    <property type="term" value="F:RNA binding"/>
    <property type="evidence" value="ECO:0007669"/>
    <property type="project" value="UniProtKB-KW"/>
</dbReference>
<comment type="function">
    <text evidence="1">Functions as an U snRNP-specific nuclear import adapter. Involved in the trimethylguanosine (m3G)-cap-dependent nuclear import of U snRNPs. Binds specifically to the terminal m3G-cap U snRNAs.</text>
</comment>
<feature type="compositionally biased region" description="Basic and acidic residues" evidence="10">
    <location>
        <begin position="321"/>
        <end position="330"/>
    </location>
</feature>
<feature type="region of interest" description="Disordered" evidence="10">
    <location>
        <begin position="311"/>
        <end position="364"/>
    </location>
</feature>
<evidence type="ECO:0000313" key="12">
    <source>
        <dbReference type="EMBL" id="CAG9810101.1"/>
    </source>
</evidence>
<proteinExistence type="inferred from homology"/>
<sequence length="364" mass="43820">MDDVIDPNDHETFHKSQHAIAQLNELQVCRRLAVLEQQRHKREEEWSYLKDLKKIVPHIDITKDSTDDQYRWEFSKNLMMSEWMMEEPDDLEDFLLVPCPKGTRSTLIHELPPDEPVGFLRRPKFLEKKPHYAKLYSKTGHKLLEVKTNIPPDTILDCFYVKKIKTIYILDCMKYDGRDLTNCDTAFRRYWIGSKFYECRLGVIDIRVPKNELKLDFLEGFEFKQPHRVHHCFQRMPYFHDFAELDGYLFYHKDCSYTPGESPLVLWLFPFMIDEVLTMFRVHKDYNTFKPDNYTNYIEFIEKFNVKKEEKNKKRFKNKKKNQEDEKDKNQVGSPNEISFEDNQPCGSKRILKKNDRFDEDLVK</sequence>
<keyword evidence="13" id="KW-1185">Reference proteome</keyword>
<keyword evidence="8" id="KW-0694">RNA-binding</keyword>
<evidence type="ECO:0000256" key="8">
    <source>
        <dbReference type="ARBA" id="ARBA00022884"/>
    </source>
</evidence>
<protein>
    <recommendedName>
        <fullName evidence="5">Snurportin-1</fullName>
    </recommendedName>
</protein>
<dbReference type="SUPFAM" id="SSF56091">
    <property type="entry name" value="DNA ligase/mRNA capping enzyme, catalytic domain"/>
    <property type="match status" value="1"/>
</dbReference>
<feature type="domain" description="Snurportin-1 m3G cap-binding" evidence="11">
    <location>
        <begin position="78"/>
        <end position="270"/>
    </location>
</feature>
<dbReference type="PANTHER" id="PTHR13403:SF6">
    <property type="entry name" value="SNURPORTIN-1"/>
    <property type="match status" value="1"/>
</dbReference>
<evidence type="ECO:0000259" key="11">
    <source>
        <dbReference type="Pfam" id="PF21974"/>
    </source>
</evidence>
<evidence type="ECO:0000256" key="4">
    <source>
        <dbReference type="ARBA" id="ARBA00007540"/>
    </source>
</evidence>
<dbReference type="AlphaFoldDB" id="A0A9N9S2I7"/>
<feature type="compositionally biased region" description="Polar residues" evidence="10">
    <location>
        <begin position="332"/>
        <end position="346"/>
    </location>
</feature>
<evidence type="ECO:0000256" key="2">
    <source>
        <dbReference type="ARBA" id="ARBA00004123"/>
    </source>
</evidence>
<reference evidence="12" key="2">
    <citation type="submission" date="2022-10" db="EMBL/GenBank/DDBJ databases">
        <authorList>
            <consortium name="ENA_rothamsted_submissions"/>
            <consortium name="culmorum"/>
            <person name="King R."/>
        </authorList>
    </citation>
    <scope>NUCLEOTIDE SEQUENCE</scope>
</reference>
<dbReference type="PANTHER" id="PTHR13403">
    <property type="entry name" value="SNURPORTIN1 RNUT1 PROTEIN RNA, U TRANSPORTER 1"/>
    <property type="match status" value="1"/>
</dbReference>